<evidence type="ECO:0000259" key="2">
    <source>
        <dbReference type="Pfam" id="PF18821"/>
    </source>
</evidence>
<keyword evidence="4" id="KW-1185">Reference proteome</keyword>
<feature type="region of interest" description="Disordered" evidence="1">
    <location>
        <begin position="90"/>
        <end position="109"/>
    </location>
</feature>
<feature type="compositionally biased region" description="Basic and acidic residues" evidence="1">
    <location>
        <begin position="262"/>
        <end position="272"/>
    </location>
</feature>
<dbReference type="OrthoDB" id="7873036at2"/>
<proteinExistence type="predicted"/>
<feature type="region of interest" description="Disordered" evidence="1">
    <location>
        <begin position="169"/>
        <end position="214"/>
    </location>
</feature>
<dbReference type="AlphaFoldDB" id="A0A239IR58"/>
<evidence type="ECO:0000313" key="3">
    <source>
        <dbReference type="EMBL" id="SNS95882.1"/>
    </source>
</evidence>
<name>A0A239IR58_9SPHN</name>
<organism evidence="3 4">
    <name type="scientific">Edaphosphingomonas laterariae</name>
    <dbReference type="NCBI Taxonomy" id="861865"/>
    <lineage>
        <taxon>Bacteria</taxon>
        <taxon>Pseudomonadati</taxon>
        <taxon>Pseudomonadota</taxon>
        <taxon>Alphaproteobacteria</taxon>
        <taxon>Sphingomonadales</taxon>
        <taxon>Rhizorhabdaceae</taxon>
        <taxon>Edaphosphingomonas</taxon>
    </lineage>
</organism>
<feature type="compositionally biased region" description="Basic and acidic residues" evidence="1">
    <location>
        <begin position="188"/>
        <end position="200"/>
    </location>
</feature>
<gene>
    <name evidence="3" type="ORF">SAMN06295912_12637</name>
</gene>
<dbReference type="Pfam" id="PF18821">
    <property type="entry name" value="LPD7"/>
    <property type="match status" value="1"/>
</dbReference>
<feature type="compositionally biased region" description="Basic and acidic residues" evidence="1">
    <location>
        <begin position="37"/>
        <end position="52"/>
    </location>
</feature>
<feature type="compositionally biased region" description="Basic and acidic residues" evidence="1">
    <location>
        <begin position="1"/>
        <end position="10"/>
    </location>
</feature>
<feature type="domain" description="Large polyvalent protein-associated" evidence="2">
    <location>
        <begin position="81"/>
        <end position="168"/>
    </location>
</feature>
<feature type="region of interest" description="Disordered" evidence="1">
    <location>
        <begin position="1"/>
        <end position="79"/>
    </location>
</feature>
<evidence type="ECO:0000313" key="4">
    <source>
        <dbReference type="Proteomes" id="UP000198281"/>
    </source>
</evidence>
<sequence>MSAEKSENPRNARKRGNAISIGEGPSSTRSKTGAPDRIPEAPEARGTAREKGQPPSRSVSTGDMPEALQKRYFSSTSKWSGEPAYFTTAQAKEPAFRDQGRRLVTSNESEEVVRDLVAIARHRGWSNVHVTGSEAFRRAAWLEASRQGLEVHGYRPNERDLQELDRLRRDNSRNSIAPATVPPVAQKSGRDEAHARERSARSRPAAAGYRNERAAQSQLRIIEAVVRTALFDDPAAISRVMNVATKKLQSHIEQGHHIRPAMVREARERKPVEVASTRQESSKVHPPIQRSRSR</sequence>
<accession>A0A239IR58</accession>
<evidence type="ECO:0000256" key="1">
    <source>
        <dbReference type="SAM" id="MobiDB-lite"/>
    </source>
</evidence>
<reference evidence="4" key="1">
    <citation type="submission" date="2017-06" db="EMBL/GenBank/DDBJ databases">
        <authorList>
            <person name="Varghese N."/>
            <person name="Submissions S."/>
        </authorList>
    </citation>
    <scope>NUCLEOTIDE SEQUENCE [LARGE SCALE GENOMIC DNA]</scope>
    <source>
        <strain evidence="4">LNB2</strain>
    </source>
</reference>
<dbReference type="RefSeq" id="WP_089220788.1">
    <property type="nucleotide sequence ID" value="NZ_FZOS01000026.1"/>
</dbReference>
<dbReference type="EMBL" id="FZOS01000026">
    <property type="protein sequence ID" value="SNS95882.1"/>
    <property type="molecule type" value="Genomic_DNA"/>
</dbReference>
<protein>
    <recommendedName>
        <fullName evidence="2">Large polyvalent protein-associated domain-containing protein</fullName>
    </recommendedName>
</protein>
<feature type="region of interest" description="Disordered" evidence="1">
    <location>
        <begin position="251"/>
        <end position="294"/>
    </location>
</feature>
<dbReference type="Proteomes" id="UP000198281">
    <property type="component" value="Unassembled WGS sequence"/>
</dbReference>
<dbReference type="InterPro" id="IPR040677">
    <property type="entry name" value="LPD7"/>
</dbReference>